<dbReference type="InterPro" id="IPR023772">
    <property type="entry name" value="DNA-bd_HTH_TetR-type_CS"/>
</dbReference>
<dbReference type="PROSITE" id="PS50977">
    <property type="entry name" value="HTH_TETR_2"/>
    <property type="match status" value="1"/>
</dbReference>
<keyword evidence="3" id="KW-0804">Transcription</keyword>
<dbReference type="OrthoDB" id="5242390at2"/>
<evidence type="ECO:0000259" key="5">
    <source>
        <dbReference type="PROSITE" id="PS50977"/>
    </source>
</evidence>
<name>A0A1A3NZ43_MYCAS</name>
<dbReference type="PRINTS" id="PR00455">
    <property type="entry name" value="HTHTETR"/>
</dbReference>
<dbReference type="PANTHER" id="PTHR30055:SF234">
    <property type="entry name" value="HTH-TYPE TRANSCRIPTIONAL REGULATOR BETI"/>
    <property type="match status" value="1"/>
</dbReference>
<feature type="domain" description="HTH tetR-type" evidence="5">
    <location>
        <begin position="19"/>
        <end position="79"/>
    </location>
</feature>
<dbReference type="GO" id="GO:0000976">
    <property type="term" value="F:transcription cis-regulatory region binding"/>
    <property type="evidence" value="ECO:0007669"/>
    <property type="project" value="TreeGrafter"/>
</dbReference>
<evidence type="ECO:0000313" key="7">
    <source>
        <dbReference type="Proteomes" id="UP000093928"/>
    </source>
</evidence>
<dbReference type="SUPFAM" id="SSF48498">
    <property type="entry name" value="Tetracyclin repressor-like, C-terminal domain"/>
    <property type="match status" value="1"/>
</dbReference>
<dbReference type="PANTHER" id="PTHR30055">
    <property type="entry name" value="HTH-TYPE TRANSCRIPTIONAL REGULATOR RUTR"/>
    <property type="match status" value="1"/>
</dbReference>
<dbReference type="Pfam" id="PF17918">
    <property type="entry name" value="TetR_C_15"/>
    <property type="match status" value="1"/>
</dbReference>
<dbReference type="RefSeq" id="WP_065144186.1">
    <property type="nucleotide sequence ID" value="NZ_LZLS01000099.1"/>
</dbReference>
<evidence type="ECO:0000256" key="3">
    <source>
        <dbReference type="ARBA" id="ARBA00023163"/>
    </source>
</evidence>
<accession>A0A1A3NZ43</accession>
<dbReference type="Pfam" id="PF00440">
    <property type="entry name" value="TetR_N"/>
    <property type="match status" value="1"/>
</dbReference>
<dbReference type="InterPro" id="IPR001647">
    <property type="entry name" value="HTH_TetR"/>
</dbReference>
<evidence type="ECO:0000256" key="2">
    <source>
        <dbReference type="ARBA" id="ARBA00023125"/>
    </source>
</evidence>
<comment type="caution">
    <text evidence="6">The sequence shown here is derived from an EMBL/GenBank/DDBJ whole genome shotgun (WGS) entry which is preliminary data.</text>
</comment>
<dbReference type="InterPro" id="IPR036271">
    <property type="entry name" value="Tet_transcr_reg_TetR-rel_C_sf"/>
</dbReference>
<reference evidence="6 7" key="1">
    <citation type="submission" date="2016-06" db="EMBL/GenBank/DDBJ databases">
        <authorList>
            <person name="Kjaerup R.B."/>
            <person name="Dalgaard T.S."/>
            <person name="Juul-Madsen H.R."/>
        </authorList>
    </citation>
    <scope>NUCLEOTIDE SEQUENCE [LARGE SCALE GENOMIC DNA]</scope>
    <source>
        <strain evidence="6 7">1165133.8</strain>
    </source>
</reference>
<keyword evidence="2 4" id="KW-0238">DNA-binding</keyword>
<keyword evidence="1" id="KW-0805">Transcription regulation</keyword>
<dbReference type="EMBL" id="LZLS01000099">
    <property type="protein sequence ID" value="OBK27211.1"/>
    <property type="molecule type" value="Genomic_DNA"/>
</dbReference>
<feature type="DNA-binding region" description="H-T-H motif" evidence="4">
    <location>
        <begin position="42"/>
        <end position="61"/>
    </location>
</feature>
<dbReference type="InterPro" id="IPR041669">
    <property type="entry name" value="TetR_C_15"/>
</dbReference>
<dbReference type="AlphaFoldDB" id="A0A1A3NZ43"/>
<protein>
    <submittedName>
        <fullName evidence="6">TetR family transcriptional regulator</fullName>
    </submittedName>
</protein>
<sequence length="205" mass="22858">MAPTDRFRQRKQPKQERAAETRQRILDAAAHVFAEHGYTAGTTNRIAEQAGVSIGSLYQYFPNKDAVLRALMDAHVDAGSALLADRLSAGLPERLDDTLRLFVRATIDNHRGNPRLHRVLFEEAPRAPAFLARIHELEQFSVDAAARLLEQHPGVRSSRLNAQIVVATIESLVHRLIAGPDPVDFKELEDEIVVLLAEYLSAKIQ</sequence>
<dbReference type="InterPro" id="IPR009057">
    <property type="entry name" value="Homeodomain-like_sf"/>
</dbReference>
<evidence type="ECO:0000256" key="4">
    <source>
        <dbReference type="PROSITE-ProRule" id="PRU00335"/>
    </source>
</evidence>
<evidence type="ECO:0000313" key="6">
    <source>
        <dbReference type="EMBL" id="OBK27211.1"/>
    </source>
</evidence>
<dbReference type="Proteomes" id="UP000093928">
    <property type="component" value="Unassembled WGS sequence"/>
</dbReference>
<dbReference type="PROSITE" id="PS01081">
    <property type="entry name" value="HTH_TETR_1"/>
    <property type="match status" value="1"/>
</dbReference>
<organism evidence="6 7">
    <name type="scientific">Mycobacterium asiaticum</name>
    <dbReference type="NCBI Taxonomy" id="1790"/>
    <lineage>
        <taxon>Bacteria</taxon>
        <taxon>Bacillati</taxon>
        <taxon>Actinomycetota</taxon>
        <taxon>Actinomycetes</taxon>
        <taxon>Mycobacteriales</taxon>
        <taxon>Mycobacteriaceae</taxon>
        <taxon>Mycobacterium</taxon>
    </lineage>
</organism>
<dbReference type="InterPro" id="IPR050109">
    <property type="entry name" value="HTH-type_TetR-like_transc_reg"/>
</dbReference>
<dbReference type="GO" id="GO:0003700">
    <property type="term" value="F:DNA-binding transcription factor activity"/>
    <property type="evidence" value="ECO:0007669"/>
    <property type="project" value="TreeGrafter"/>
</dbReference>
<evidence type="ECO:0000256" key="1">
    <source>
        <dbReference type="ARBA" id="ARBA00023015"/>
    </source>
</evidence>
<proteinExistence type="predicted"/>
<gene>
    <name evidence="6" type="ORF">A5634_23815</name>
</gene>
<dbReference type="Gene3D" id="1.10.357.10">
    <property type="entry name" value="Tetracycline Repressor, domain 2"/>
    <property type="match status" value="1"/>
</dbReference>
<dbReference type="SUPFAM" id="SSF46689">
    <property type="entry name" value="Homeodomain-like"/>
    <property type="match status" value="1"/>
</dbReference>